<keyword evidence="2" id="KW-1185">Reference proteome</keyword>
<proteinExistence type="predicted"/>
<dbReference type="EMBL" id="KZ613915">
    <property type="protein sequence ID" value="PMD49982.1"/>
    <property type="molecule type" value="Genomic_DNA"/>
</dbReference>
<evidence type="ECO:0000313" key="2">
    <source>
        <dbReference type="Proteomes" id="UP000235371"/>
    </source>
</evidence>
<dbReference type="Proteomes" id="UP000235371">
    <property type="component" value="Unassembled WGS sequence"/>
</dbReference>
<dbReference type="AlphaFoldDB" id="A0A2J6SGT5"/>
<dbReference type="STRING" id="1095630.A0A2J6SGT5"/>
<organism evidence="1 2">
    <name type="scientific">Hyaloscypha bicolor E</name>
    <dbReference type="NCBI Taxonomy" id="1095630"/>
    <lineage>
        <taxon>Eukaryota</taxon>
        <taxon>Fungi</taxon>
        <taxon>Dikarya</taxon>
        <taxon>Ascomycota</taxon>
        <taxon>Pezizomycotina</taxon>
        <taxon>Leotiomycetes</taxon>
        <taxon>Helotiales</taxon>
        <taxon>Hyaloscyphaceae</taxon>
        <taxon>Hyaloscypha</taxon>
        <taxon>Hyaloscypha bicolor</taxon>
    </lineage>
</organism>
<name>A0A2J6SGT5_9HELO</name>
<dbReference type="RefSeq" id="XP_024726886.1">
    <property type="nucleotide sequence ID" value="XM_024873074.1"/>
</dbReference>
<dbReference type="OrthoDB" id="3557951at2759"/>
<feature type="non-terminal residue" evidence="1">
    <location>
        <position position="1"/>
    </location>
</feature>
<gene>
    <name evidence="1" type="ORF">K444DRAFT_484526</name>
</gene>
<protein>
    <recommendedName>
        <fullName evidence="3">Retrotransposon gag domain-containing protein</fullName>
    </recommendedName>
</protein>
<dbReference type="GeneID" id="36581154"/>
<reference evidence="1 2" key="1">
    <citation type="submission" date="2016-04" db="EMBL/GenBank/DDBJ databases">
        <title>A degradative enzymes factory behind the ericoid mycorrhizal symbiosis.</title>
        <authorList>
            <consortium name="DOE Joint Genome Institute"/>
            <person name="Martino E."/>
            <person name="Morin E."/>
            <person name="Grelet G."/>
            <person name="Kuo A."/>
            <person name="Kohler A."/>
            <person name="Daghino S."/>
            <person name="Barry K."/>
            <person name="Choi C."/>
            <person name="Cichocki N."/>
            <person name="Clum A."/>
            <person name="Copeland A."/>
            <person name="Hainaut M."/>
            <person name="Haridas S."/>
            <person name="Labutti K."/>
            <person name="Lindquist E."/>
            <person name="Lipzen A."/>
            <person name="Khouja H.-R."/>
            <person name="Murat C."/>
            <person name="Ohm R."/>
            <person name="Olson A."/>
            <person name="Spatafora J."/>
            <person name="Veneault-Fourrey C."/>
            <person name="Henrissat B."/>
            <person name="Grigoriev I."/>
            <person name="Martin F."/>
            <person name="Perotto S."/>
        </authorList>
    </citation>
    <scope>NUCLEOTIDE SEQUENCE [LARGE SCALE GENOMIC DNA]</scope>
    <source>
        <strain evidence="1 2">E</strain>
    </source>
</reference>
<sequence length="111" mass="12676">KSKLPDPEKFAGSTYRFDTWLPLIKAKLSINRSAIGDSTAQFYYAYLNLESSVQLMAKDKPYALRQGNDSLPAYIAKFERTLYEANSQSWLDINKISSFRNSLNSAIRSRL</sequence>
<feature type="non-terminal residue" evidence="1">
    <location>
        <position position="111"/>
    </location>
</feature>
<dbReference type="InParanoid" id="A0A2J6SGT5"/>
<accession>A0A2J6SGT5</accession>
<evidence type="ECO:0000313" key="1">
    <source>
        <dbReference type="EMBL" id="PMD49982.1"/>
    </source>
</evidence>
<evidence type="ECO:0008006" key="3">
    <source>
        <dbReference type="Google" id="ProtNLM"/>
    </source>
</evidence>